<dbReference type="InterPro" id="IPR038096">
    <property type="entry name" value="TEA/ATTS_sf"/>
</dbReference>
<feature type="region of interest" description="Disordered" evidence="7">
    <location>
        <begin position="115"/>
        <end position="226"/>
    </location>
</feature>
<feature type="compositionally biased region" description="Polar residues" evidence="7">
    <location>
        <begin position="184"/>
        <end position="201"/>
    </location>
</feature>
<evidence type="ECO:0000256" key="5">
    <source>
        <dbReference type="ARBA" id="ARBA00023242"/>
    </source>
</evidence>
<evidence type="ECO:0000313" key="10">
    <source>
        <dbReference type="Proteomes" id="UP000301737"/>
    </source>
</evidence>
<feature type="compositionally biased region" description="Polar residues" evidence="7">
    <location>
        <begin position="130"/>
        <end position="158"/>
    </location>
</feature>
<evidence type="ECO:0000256" key="7">
    <source>
        <dbReference type="SAM" id="MobiDB-lite"/>
    </source>
</evidence>
<accession>A0A4C2E316</accession>
<name>A0A4C2E316_9SACH</name>
<dbReference type="AlphaFoldDB" id="A0A4C2E316"/>
<feature type="region of interest" description="Disordered" evidence="7">
    <location>
        <begin position="40"/>
        <end position="74"/>
    </location>
</feature>
<dbReference type="InterPro" id="IPR050937">
    <property type="entry name" value="TEC1_TEAD_TF"/>
</dbReference>
<evidence type="ECO:0000256" key="4">
    <source>
        <dbReference type="ARBA" id="ARBA00023163"/>
    </source>
</evidence>
<protein>
    <recommendedName>
        <fullName evidence="8">TEA domain-containing protein</fullName>
    </recommendedName>
</protein>
<keyword evidence="10" id="KW-1185">Reference proteome</keyword>
<evidence type="ECO:0000256" key="1">
    <source>
        <dbReference type="ARBA" id="ARBA00004123"/>
    </source>
</evidence>
<dbReference type="SMART" id="SM00426">
    <property type="entry name" value="TEA"/>
    <property type="match status" value="1"/>
</dbReference>
<dbReference type="Pfam" id="PF01285">
    <property type="entry name" value="TEA"/>
    <property type="match status" value="1"/>
</dbReference>
<sequence length="613" mass="64761">MGNVDWNPTQTRVFDVYMAGGADQAGGHGLMDIFSCNSGSNGAGGPGEDNEVSNKESRQGSSSSSSSSSASVEDMRLAPHTHSYTHTHNNTLTNTHNSGALGVNLIGNNVTNGSGINTAGPADRAVPPGNNVNSASSPPLTDSSTELYNTGTGRTGPSLTPEFFNRLKRQKVESQPQRVAPALNLQSPCASSSMKTATSAPRSMRATSTPPAPTHTPLSVSTTGSRAADVGKIPASAAYSQTDKWPSQMESAFVSALRIIIKNGTSKFKILDRNYGRNELISLYVEYHTGEVRTKKQISSHIQVWKKSILNKMSGNFKLSSLDHEMLNLIEDGAPQSEEANKFFFGTFEQIVKYLSQQRRASAPAANGGPYDFFRPSISSGAAASTDYLLTPATSHNYPSGGPGIRSFNHGGAPLPQLAPASAPVTPIDYAKSIYGNLKTYKCVPVKVQEPFKSASVGGDYHNISSSAGSLNGSSAIGGAEMPALPPQYIYGGSSNLNPSTAALTSAHPLFKSTKDVELQQRQLIDNLSTPSQPPQQTSPSAQPQPLKLPPVSSELYARVSPTQSLDTVNPQLPQLPQLNVGDFQPQIYVPIGAADTGNSGGLRGTKRPLSEV</sequence>
<dbReference type="GO" id="GO:0005634">
    <property type="term" value="C:nucleus"/>
    <property type="evidence" value="ECO:0007669"/>
    <property type="project" value="UniProtKB-SubCell"/>
</dbReference>
<feature type="compositionally biased region" description="Low complexity" evidence="7">
    <location>
        <begin position="61"/>
        <end position="71"/>
    </location>
</feature>
<dbReference type="GO" id="GO:0000978">
    <property type="term" value="F:RNA polymerase II cis-regulatory region sequence-specific DNA binding"/>
    <property type="evidence" value="ECO:0007669"/>
    <property type="project" value="TreeGrafter"/>
</dbReference>
<comment type="subcellular location">
    <subcellularLocation>
        <location evidence="1">Nucleus</location>
    </subcellularLocation>
</comment>
<dbReference type="EMBL" id="BIMX01000005">
    <property type="protein sequence ID" value="GCE98550.1"/>
    <property type="molecule type" value="Genomic_DNA"/>
</dbReference>
<evidence type="ECO:0000256" key="3">
    <source>
        <dbReference type="ARBA" id="ARBA00023015"/>
    </source>
</evidence>
<feature type="domain" description="TEA" evidence="8">
    <location>
        <begin position="238"/>
        <end position="312"/>
    </location>
</feature>
<comment type="similarity">
    <text evidence="2">Belongs to the TEC1 family.</text>
</comment>
<keyword evidence="3" id="KW-0805">Transcription regulation</keyword>
<feature type="region of interest" description="Disordered" evidence="7">
    <location>
        <begin position="528"/>
        <end position="549"/>
    </location>
</feature>
<dbReference type="GO" id="GO:0000981">
    <property type="term" value="F:DNA-binding transcription factor activity, RNA polymerase II-specific"/>
    <property type="evidence" value="ECO:0007669"/>
    <property type="project" value="TreeGrafter"/>
</dbReference>
<proteinExistence type="inferred from homology"/>
<dbReference type="Proteomes" id="UP000301737">
    <property type="component" value="Unassembled WGS sequence"/>
</dbReference>
<evidence type="ECO:0000256" key="2">
    <source>
        <dbReference type="ARBA" id="ARBA00008421"/>
    </source>
</evidence>
<evidence type="ECO:0000259" key="8">
    <source>
        <dbReference type="PROSITE" id="PS51088"/>
    </source>
</evidence>
<gene>
    <name evidence="9" type="ORF">ZYGM_004217</name>
</gene>
<dbReference type="OrthoDB" id="10006572at2759"/>
<dbReference type="PRINTS" id="PR00065">
    <property type="entry name" value="TEADOMAIN"/>
</dbReference>
<reference evidence="9 10" key="1">
    <citation type="submission" date="2019-01" db="EMBL/GenBank/DDBJ databases">
        <title>Draft Genome Sequencing of Zygosaccharomyces mellis Ca-7.</title>
        <authorList>
            <person name="Shiwa Y."/>
            <person name="Kanesaki Y."/>
            <person name="Ishige T."/>
            <person name="Mura K."/>
            <person name="Hori T."/>
            <person name="Tamura T."/>
        </authorList>
    </citation>
    <scope>NUCLEOTIDE SEQUENCE [LARGE SCALE GENOMIC DNA]</scope>
    <source>
        <strain evidence="9 10">Ca-7</strain>
    </source>
</reference>
<dbReference type="PROSITE" id="PS51088">
    <property type="entry name" value="TEA_2"/>
    <property type="match status" value="1"/>
</dbReference>
<evidence type="ECO:0000313" key="9">
    <source>
        <dbReference type="EMBL" id="GCE98550.1"/>
    </source>
</evidence>
<dbReference type="PANTHER" id="PTHR11834:SF0">
    <property type="entry name" value="PROTEIN SCALLOPED"/>
    <property type="match status" value="1"/>
</dbReference>
<keyword evidence="5" id="KW-0539">Nucleus</keyword>
<evidence type="ECO:0000256" key="6">
    <source>
        <dbReference type="PROSITE-ProRule" id="PRU00505"/>
    </source>
</evidence>
<dbReference type="GO" id="GO:0005667">
    <property type="term" value="C:transcription regulator complex"/>
    <property type="evidence" value="ECO:0007669"/>
    <property type="project" value="TreeGrafter"/>
</dbReference>
<keyword evidence="4" id="KW-0804">Transcription</keyword>
<feature type="compositionally biased region" description="Low complexity" evidence="7">
    <location>
        <begin position="529"/>
        <end position="546"/>
    </location>
</feature>
<dbReference type="InterPro" id="IPR000818">
    <property type="entry name" value="TEA/ATTS_dom"/>
</dbReference>
<dbReference type="PANTHER" id="PTHR11834">
    <property type="entry name" value="TRANSCRIPTIONAL ENHANCER FACTOR TEF RELATED"/>
    <property type="match status" value="1"/>
</dbReference>
<comment type="caution">
    <text evidence="9">The sequence shown here is derived from an EMBL/GenBank/DDBJ whole genome shotgun (WGS) entry which is preliminary data.</text>
</comment>
<organism evidence="9 10">
    <name type="scientific">Zygosaccharomyces mellis</name>
    <dbReference type="NCBI Taxonomy" id="42258"/>
    <lineage>
        <taxon>Eukaryota</taxon>
        <taxon>Fungi</taxon>
        <taxon>Dikarya</taxon>
        <taxon>Ascomycota</taxon>
        <taxon>Saccharomycotina</taxon>
        <taxon>Saccharomycetes</taxon>
        <taxon>Saccharomycetales</taxon>
        <taxon>Saccharomycetaceae</taxon>
        <taxon>Zygosaccharomyces</taxon>
    </lineage>
</organism>
<dbReference type="Gene3D" id="6.10.20.40">
    <property type="entry name" value="TEA/ATTS domain"/>
    <property type="match status" value="1"/>
</dbReference>
<feature type="DNA-binding region" description="TEA" evidence="6">
    <location>
        <begin position="238"/>
        <end position="312"/>
    </location>
</feature>
<feature type="region of interest" description="Disordered" evidence="7">
    <location>
        <begin position="592"/>
        <end position="613"/>
    </location>
</feature>